<evidence type="ECO:0000313" key="7">
    <source>
        <dbReference type="Proteomes" id="UP001165378"/>
    </source>
</evidence>
<comment type="similarity">
    <text evidence="1">Belongs to the bacterial solute-binding protein 3 family.</text>
</comment>
<organism evidence="6 7">
    <name type="scientific">Yinghuangia soli</name>
    <dbReference type="NCBI Taxonomy" id="2908204"/>
    <lineage>
        <taxon>Bacteria</taxon>
        <taxon>Bacillati</taxon>
        <taxon>Actinomycetota</taxon>
        <taxon>Actinomycetes</taxon>
        <taxon>Kitasatosporales</taxon>
        <taxon>Streptomycetaceae</taxon>
        <taxon>Yinghuangia</taxon>
    </lineage>
</organism>
<dbReference type="Pfam" id="PF00497">
    <property type="entry name" value="SBP_bac_3"/>
    <property type="match status" value="1"/>
</dbReference>
<comment type="caution">
    <text evidence="6">The sequence shown here is derived from an EMBL/GenBank/DDBJ whole genome shotgun (WGS) entry which is preliminary data.</text>
</comment>
<gene>
    <name evidence="6" type="ORF">LZ495_23875</name>
</gene>
<evidence type="ECO:0000256" key="3">
    <source>
        <dbReference type="ARBA" id="ARBA00022729"/>
    </source>
</evidence>
<proteinExistence type="inferred from homology"/>
<keyword evidence="2" id="KW-0813">Transport</keyword>
<dbReference type="GO" id="GO:0005576">
    <property type="term" value="C:extracellular region"/>
    <property type="evidence" value="ECO:0007669"/>
    <property type="project" value="TreeGrafter"/>
</dbReference>
<evidence type="ECO:0000256" key="1">
    <source>
        <dbReference type="ARBA" id="ARBA00010333"/>
    </source>
</evidence>
<dbReference type="RefSeq" id="WP_235054907.1">
    <property type="nucleotide sequence ID" value="NZ_JAKFHA010000015.1"/>
</dbReference>
<accession>A0AA41Q3W5</accession>
<dbReference type="Gene3D" id="3.40.190.10">
    <property type="entry name" value="Periplasmic binding protein-like II"/>
    <property type="match status" value="2"/>
</dbReference>
<name>A0AA41Q3W5_9ACTN</name>
<evidence type="ECO:0000256" key="4">
    <source>
        <dbReference type="SAM" id="SignalP"/>
    </source>
</evidence>
<evidence type="ECO:0000313" key="6">
    <source>
        <dbReference type="EMBL" id="MCF2530241.1"/>
    </source>
</evidence>
<dbReference type="CDD" id="cd13690">
    <property type="entry name" value="PBP2_GluB"/>
    <property type="match status" value="1"/>
</dbReference>
<evidence type="ECO:0000256" key="2">
    <source>
        <dbReference type="ARBA" id="ARBA00022448"/>
    </source>
</evidence>
<protein>
    <submittedName>
        <fullName evidence="6">Glutamate ABC transporter substrate-binding protein</fullName>
    </submittedName>
</protein>
<feature type="signal peptide" evidence="4">
    <location>
        <begin position="1"/>
        <end position="29"/>
    </location>
</feature>
<dbReference type="SMART" id="SM00062">
    <property type="entry name" value="PBPb"/>
    <property type="match status" value="1"/>
</dbReference>
<dbReference type="GO" id="GO:0006865">
    <property type="term" value="P:amino acid transport"/>
    <property type="evidence" value="ECO:0007669"/>
    <property type="project" value="TreeGrafter"/>
</dbReference>
<dbReference type="PANTHER" id="PTHR30085:SF6">
    <property type="entry name" value="ABC TRANSPORTER GLUTAMINE-BINDING PROTEIN GLNH"/>
    <property type="match status" value="1"/>
</dbReference>
<keyword evidence="3 4" id="KW-0732">Signal</keyword>
<feature type="chain" id="PRO_5041325325" evidence="4">
    <location>
        <begin position="30"/>
        <end position="309"/>
    </location>
</feature>
<feature type="domain" description="Solute-binding protein family 3/N-terminal" evidence="5">
    <location>
        <begin position="77"/>
        <end position="300"/>
    </location>
</feature>
<dbReference type="PANTHER" id="PTHR30085">
    <property type="entry name" value="AMINO ACID ABC TRANSPORTER PERMEASE"/>
    <property type="match status" value="1"/>
</dbReference>
<sequence length="309" mass="32697">MSMRTATARLGTVLVVLAAGVFGTASSRAGSGPGDAQPAAAAAPAAAAEDAACDTATSLPPAKKAGAKIEAIRKHGSLVVGIDQNSYNWGYRNAVTGEIQGFDIDLAKAIATAIFGEPKLTLKAVPTARRIEAVKNGEVDMIVRTMTITCERMKEVAFSSPYFKVSQSLVVPKSVKAATVAEGLKGKRVCAAAKSSSETELASGKHATAEVKIVENQLDCLVLMQLGKIDATLADTVLAYAQVAQDDMVQVQGEPIVPAFMGIAMNKADTDLIAWVNQVLVDYRTSGQWLKAYDKWLRSSMEGHERWLP</sequence>
<dbReference type="SUPFAM" id="SSF53850">
    <property type="entry name" value="Periplasmic binding protein-like II"/>
    <property type="match status" value="1"/>
</dbReference>
<dbReference type="GO" id="GO:0030288">
    <property type="term" value="C:outer membrane-bounded periplasmic space"/>
    <property type="evidence" value="ECO:0007669"/>
    <property type="project" value="TreeGrafter"/>
</dbReference>
<reference evidence="6" key="1">
    <citation type="submission" date="2022-01" db="EMBL/GenBank/DDBJ databases">
        <title>Genome-Based Taxonomic Classification of the Phylum Actinobacteria.</title>
        <authorList>
            <person name="Gao Y."/>
        </authorList>
    </citation>
    <scope>NUCLEOTIDE SEQUENCE</scope>
    <source>
        <strain evidence="6">KLBMP 8922</strain>
    </source>
</reference>
<dbReference type="AlphaFoldDB" id="A0AA41Q3W5"/>
<dbReference type="InterPro" id="IPR001638">
    <property type="entry name" value="Solute-binding_3/MltF_N"/>
</dbReference>
<dbReference type="InterPro" id="IPR051455">
    <property type="entry name" value="Bact_solute-bind_prot3"/>
</dbReference>
<evidence type="ECO:0000259" key="5">
    <source>
        <dbReference type="SMART" id="SM00062"/>
    </source>
</evidence>
<dbReference type="Proteomes" id="UP001165378">
    <property type="component" value="Unassembled WGS sequence"/>
</dbReference>
<dbReference type="EMBL" id="JAKFHA010000015">
    <property type="protein sequence ID" value="MCF2530241.1"/>
    <property type="molecule type" value="Genomic_DNA"/>
</dbReference>
<keyword evidence="7" id="KW-1185">Reference proteome</keyword>